<dbReference type="EMBL" id="BAAAQM010000049">
    <property type="protein sequence ID" value="GAA1992970.1"/>
    <property type="molecule type" value="Genomic_DNA"/>
</dbReference>
<reference evidence="3" key="1">
    <citation type="journal article" date="2019" name="Int. J. Syst. Evol. Microbiol.">
        <title>The Global Catalogue of Microorganisms (GCM) 10K type strain sequencing project: providing services to taxonomists for standard genome sequencing and annotation.</title>
        <authorList>
            <consortium name="The Broad Institute Genomics Platform"/>
            <consortium name="The Broad Institute Genome Sequencing Center for Infectious Disease"/>
            <person name="Wu L."/>
            <person name="Ma J."/>
        </authorList>
    </citation>
    <scope>NUCLEOTIDE SEQUENCE [LARGE SCALE GENOMIC DNA]</scope>
    <source>
        <strain evidence="3">JCM 16013</strain>
    </source>
</reference>
<name>A0ABP5E965_9ACTN</name>
<proteinExistence type="predicted"/>
<organism evidence="2 3">
    <name type="scientific">Catenulispora subtropica</name>
    <dbReference type="NCBI Taxonomy" id="450798"/>
    <lineage>
        <taxon>Bacteria</taxon>
        <taxon>Bacillati</taxon>
        <taxon>Actinomycetota</taxon>
        <taxon>Actinomycetes</taxon>
        <taxon>Catenulisporales</taxon>
        <taxon>Catenulisporaceae</taxon>
        <taxon>Catenulispora</taxon>
    </lineage>
</organism>
<evidence type="ECO:0000313" key="3">
    <source>
        <dbReference type="Proteomes" id="UP001499854"/>
    </source>
</evidence>
<gene>
    <name evidence="2" type="ORF">GCM10009838_66110</name>
</gene>
<keyword evidence="3" id="KW-1185">Reference proteome</keyword>
<dbReference type="Proteomes" id="UP001499854">
    <property type="component" value="Unassembled WGS sequence"/>
</dbReference>
<comment type="caution">
    <text evidence="2">The sequence shown here is derived from an EMBL/GenBank/DDBJ whole genome shotgun (WGS) entry which is preliminary data.</text>
</comment>
<evidence type="ECO:0000313" key="2">
    <source>
        <dbReference type="EMBL" id="GAA1992970.1"/>
    </source>
</evidence>
<feature type="region of interest" description="Disordered" evidence="1">
    <location>
        <begin position="42"/>
        <end position="99"/>
    </location>
</feature>
<accession>A0ABP5E965</accession>
<feature type="compositionally biased region" description="Polar residues" evidence="1">
    <location>
        <begin position="90"/>
        <end position="99"/>
    </location>
</feature>
<evidence type="ECO:0000256" key="1">
    <source>
        <dbReference type="SAM" id="MobiDB-lite"/>
    </source>
</evidence>
<protein>
    <submittedName>
        <fullName evidence="2">Uncharacterized protein</fullName>
    </submittedName>
</protein>
<sequence>MGFTRDEIAAIATAWPVFSEPGEQDDAVNNVPNVLAVHAATTPTGMNIPKQLPSASPRSWLPGAATTTATAPPKEPSTACDELGEAPDGTPQQGPWASP</sequence>